<dbReference type="AlphaFoldDB" id="A0A195BGS6"/>
<evidence type="ECO:0000313" key="2">
    <source>
        <dbReference type="Proteomes" id="UP000078540"/>
    </source>
</evidence>
<evidence type="ECO:0000313" key="1">
    <source>
        <dbReference type="EMBL" id="KYM83876.1"/>
    </source>
</evidence>
<keyword evidence="2" id="KW-1185">Reference proteome</keyword>
<sequence length="295" mass="33052">MKHDDGEGGVERGGQHRVGGLDVEELVDKREYKLKRRLRSQILRHMVTFVIIVRSPEVVIRSAIIPPSKYSRHESSIRDVEIACGIRGNKFHHRDTPRLYLNKLSIAVLGTDYYQSTRRYMNGCDIVKPHTACAEACASTLFMKRQSVKTEGRNKSPSANSGCHYTRSSGVAAASCVDPDAAFHRERMACHVHIITKSGHRFIGVRPLAVPTNRSVVVALCARGLNVTLKRLRMILRSGSVTFPCTSLPAGDPATSIPTISLSRKCYYSARSELRLRAYCLKMIHMIEKLFEFVV</sequence>
<organism evidence="1 2">
    <name type="scientific">Atta colombica</name>
    <dbReference type="NCBI Taxonomy" id="520822"/>
    <lineage>
        <taxon>Eukaryota</taxon>
        <taxon>Metazoa</taxon>
        <taxon>Ecdysozoa</taxon>
        <taxon>Arthropoda</taxon>
        <taxon>Hexapoda</taxon>
        <taxon>Insecta</taxon>
        <taxon>Pterygota</taxon>
        <taxon>Neoptera</taxon>
        <taxon>Endopterygota</taxon>
        <taxon>Hymenoptera</taxon>
        <taxon>Apocrita</taxon>
        <taxon>Aculeata</taxon>
        <taxon>Formicoidea</taxon>
        <taxon>Formicidae</taxon>
        <taxon>Myrmicinae</taxon>
        <taxon>Atta</taxon>
    </lineage>
</organism>
<reference evidence="1 2" key="1">
    <citation type="submission" date="2015-09" db="EMBL/GenBank/DDBJ databases">
        <title>Atta colombica WGS genome.</title>
        <authorList>
            <person name="Nygaard S."/>
            <person name="Hu H."/>
            <person name="Boomsma J."/>
            <person name="Zhang G."/>
        </authorList>
    </citation>
    <scope>NUCLEOTIDE SEQUENCE [LARGE SCALE GENOMIC DNA]</scope>
    <source>
        <strain evidence="1">Treedump-2</strain>
        <tissue evidence="1">Whole body</tissue>
    </source>
</reference>
<protein>
    <submittedName>
        <fullName evidence="1">Uncharacterized protein</fullName>
    </submittedName>
</protein>
<proteinExistence type="predicted"/>
<dbReference type="EMBL" id="KQ976476">
    <property type="protein sequence ID" value="KYM83876.1"/>
    <property type="molecule type" value="Genomic_DNA"/>
</dbReference>
<gene>
    <name evidence="1" type="ORF">ALC53_05736</name>
</gene>
<name>A0A195BGS6_9HYME</name>
<accession>A0A195BGS6</accession>
<dbReference type="Proteomes" id="UP000078540">
    <property type="component" value="Unassembled WGS sequence"/>
</dbReference>